<keyword evidence="1" id="KW-0812">Transmembrane</keyword>
<feature type="transmembrane region" description="Helical" evidence="1">
    <location>
        <begin position="17"/>
        <end position="40"/>
    </location>
</feature>
<evidence type="ECO:0000313" key="3">
    <source>
        <dbReference type="Proteomes" id="UP001153712"/>
    </source>
</evidence>
<name>A0A9N9TSI8_PHYSR</name>
<protein>
    <recommendedName>
        <fullName evidence="4">O-acyltransferase WSD1 C-terminal domain-containing protein</fullName>
    </recommendedName>
</protein>
<proteinExistence type="predicted"/>
<gene>
    <name evidence="2" type="ORF">PHYEVI_LOCUS8301</name>
</gene>
<keyword evidence="3" id="KW-1185">Reference proteome</keyword>
<dbReference type="Proteomes" id="UP001153712">
    <property type="component" value="Chromosome 5"/>
</dbReference>
<dbReference type="EMBL" id="OU900098">
    <property type="protein sequence ID" value="CAG9861978.1"/>
    <property type="molecule type" value="Genomic_DNA"/>
</dbReference>
<evidence type="ECO:0000313" key="2">
    <source>
        <dbReference type="EMBL" id="CAG9861978.1"/>
    </source>
</evidence>
<reference evidence="2" key="1">
    <citation type="submission" date="2022-01" db="EMBL/GenBank/DDBJ databases">
        <authorList>
            <person name="King R."/>
        </authorList>
    </citation>
    <scope>NUCLEOTIDE SEQUENCE</scope>
</reference>
<evidence type="ECO:0000256" key="1">
    <source>
        <dbReference type="SAM" id="Phobius"/>
    </source>
</evidence>
<evidence type="ECO:0008006" key="4">
    <source>
        <dbReference type="Google" id="ProtNLM"/>
    </source>
</evidence>
<dbReference type="AlphaFoldDB" id="A0A9N9TSI8"/>
<dbReference type="OrthoDB" id="619536at2759"/>
<sequence length="503" mass="57834">MLGIGLMDIVYGVISSFMFPGFVTLVSFLVAFKFSVNLLLKFLYLRRLVHICNSDTYYTGGRSSHNLIKFVFFLKDKPGDHDLVKNIKDVVQQRVLNHPDKFAKLSSSYHSFLGYPYLLKEDVTPEDVVSVVDMEEKEYKSVQEVLYAYSDKPMPRNDTLPWQILVLKASVEWRKDHDMEPHRTPVFMRFQHFVADPLSTTNFIYQSLGENNATVDQILKITSKKRPGVGLSPWNLLRNFYVLQLVPGYLLVGLVLRLLTNGGGPYPCKSGKHNVGYKALDQSDRSFKYMKLVREKLGETYLTVILTAVAGSFHSYFQKLNKKMPHSINVTIGAVEEMKPMTTNGVPQLFNQFILMEVKLPIKARSGSLLKKLHTIKKDSNKLVENSNFRIKNFIFDNLLQLVPNPFKRFLFPVTDTWASVTSMPDIQKAVLFNGYEVEESFFFTAVKDQMVTGFGSYNYEKRIQLSFMSDESSMQTKEDCDVMVEEFFKSIEQLKDEVVKKK</sequence>
<keyword evidence="1" id="KW-0472">Membrane</keyword>
<accession>A0A9N9TSI8</accession>
<organism evidence="2 3">
    <name type="scientific">Phyllotreta striolata</name>
    <name type="common">Striped flea beetle</name>
    <name type="synonym">Crioceris striolata</name>
    <dbReference type="NCBI Taxonomy" id="444603"/>
    <lineage>
        <taxon>Eukaryota</taxon>
        <taxon>Metazoa</taxon>
        <taxon>Ecdysozoa</taxon>
        <taxon>Arthropoda</taxon>
        <taxon>Hexapoda</taxon>
        <taxon>Insecta</taxon>
        <taxon>Pterygota</taxon>
        <taxon>Neoptera</taxon>
        <taxon>Endopterygota</taxon>
        <taxon>Coleoptera</taxon>
        <taxon>Polyphaga</taxon>
        <taxon>Cucujiformia</taxon>
        <taxon>Chrysomeloidea</taxon>
        <taxon>Chrysomelidae</taxon>
        <taxon>Galerucinae</taxon>
        <taxon>Alticini</taxon>
        <taxon>Phyllotreta</taxon>
    </lineage>
</organism>
<keyword evidence="1" id="KW-1133">Transmembrane helix</keyword>